<dbReference type="AlphaFoldDB" id="A0A7C3RJ81"/>
<organism evidence="1">
    <name type="scientific">Dictyoglomus thermophilum</name>
    <dbReference type="NCBI Taxonomy" id="14"/>
    <lineage>
        <taxon>Bacteria</taxon>
        <taxon>Pseudomonadati</taxon>
        <taxon>Dictyoglomota</taxon>
        <taxon>Dictyoglomia</taxon>
        <taxon>Dictyoglomales</taxon>
        <taxon>Dictyoglomaceae</taxon>
        <taxon>Dictyoglomus</taxon>
    </lineage>
</organism>
<reference evidence="1" key="1">
    <citation type="journal article" date="2020" name="mSystems">
        <title>Genome- and Community-Level Interaction Insights into Carbon Utilization and Element Cycling Functions of Hydrothermarchaeota in Hydrothermal Sediment.</title>
        <authorList>
            <person name="Zhou Z."/>
            <person name="Liu Y."/>
            <person name="Xu W."/>
            <person name="Pan J."/>
            <person name="Luo Z.H."/>
            <person name="Li M."/>
        </authorList>
    </citation>
    <scope>NUCLEOTIDE SEQUENCE [LARGE SCALE GENOMIC DNA]</scope>
    <source>
        <strain evidence="1">SpSt-81</strain>
    </source>
</reference>
<gene>
    <name evidence="1" type="ORF">ENW00_08250</name>
</gene>
<protein>
    <submittedName>
        <fullName evidence="1">Uncharacterized protein</fullName>
    </submittedName>
</protein>
<sequence length="486" mass="56466">MWWFKKPYLILIYEITFISPLTPEKKIEIENQKNYIYRILEEEFKKANCEVIIWDKDKYHQPINSTYAVIINPVYLSLNEKVENVLKNNTEDINLLREELPEVEPLAVKIGKKICENLQIYPELHPNFINMIFMEDNIDIHHIKSSTKVLFIRFLMAKLGAFKNIIVPIKENKIKDNKIILGTLEGGHPSLSLNEIAKRLMVFGSCKEVGGWKEIENIEIPKEVWQKSIVLNSVIELGKFLGEKGLLSSPVEIKNLIKDEKLYKFITRLINYSRQAEGAFMAYEPDIYNGVFAVTCSGKYGTIKSNLTSKDIAFVIPIEERRIGVIKKEGEETLGPSVEAEEFVIPLWEHDKKIKIKKVENGYSYDEKGKYMPPIRGIVHLHRGYKIHSFNDEFIEVPVDIENYPPVGCGVDLMQEMSRYAINKAVEIWENKDRKPCLAFFNVPNHGTNIFIFWKDINGIIPKNPFYFLIKYISENKINFIEVPQL</sequence>
<dbReference type="EMBL" id="DTIN01000033">
    <property type="protein sequence ID" value="HFX14118.1"/>
    <property type="molecule type" value="Genomic_DNA"/>
</dbReference>
<comment type="caution">
    <text evidence="1">The sequence shown here is derived from an EMBL/GenBank/DDBJ whole genome shotgun (WGS) entry which is preliminary data.</text>
</comment>
<proteinExistence type="predicted"/>
<accession>A0A7C3RJ81</accession>
<evidence type="ECO:0000313" key="1">
    <source>
        <dbReference type="EMBL" id="HFX14118.1"/>
    </source>
</evidence>
<name>A0A7C3RJ81_DICTH</name>